<dbReference type="Pfam" id="PF01979">
    <property type="entry name" value="Amidohydro_1"/>
    <property type="match status" value="1"/>
</dbReference>
<dbReference type="GO" id="GO:0016810">
    <property type="term" value="F:hydrolase activity, acting on carbon-nitrogen (but not peptide) bonds"/>
    <property type="evidence" value="ECO:0007669"/>
    <property type="project" value="InterPro"/>
</dbReference>
<proteinExistence type="predicted"/>
<evidence type="ECO:0000256" key="1">
    <source>
        <dbReference type="SAM" id="SignalP"/>
    </source>
</evidence>
<dbReference type="PANTHER" id="PTHR43135:SF3">
    <property type="entry name" value="ALPHA-D-RIBOSE 1-METHYLPHOSPHONATE 5-TRIPHOSPHATE DIPHOSPHATASE"/>
    <property type="match status" value="1"/>
</dbReference>
<keyword evidence="3" id="KW-0378">Hydrolase</keyword>
<organism evidence="3 4">
    <name type="scientific">Polyangium fumosum</name>
    <dbReference type="NCBI Taxonomy" id="889272"/>
    <lineage>
        <taxon>Bacteria</taxon>
        <taxon>Pseudomonadati</taxon>
        <taxon>Myxococcota</taxon>
        <taxon>Polyangia</taxon>
        <taxon>Polyangiales</taxon>
        <taxon>Polyangiaceae</taxon>
        <taxon>Polyangium</taxon>
    </lineage>
</organism>
<evidence type="ECO:0000259" key="2">
    <source>
        <dbReference type="Pfam" id="PF01979"/>
    </source>
</evidence>
<dbReference type="RefSeq" id="WP_136927405.1">
    <property type="nucleotide sequence ID" value="NZ_SSMQ01000002.1"/>
</dbReference>
<dbReference type="Proteomes" id="UP000309215">
    <property type="component" value="Unassembled WGS sequence"/>
</dbReference>
<keyword evidence="1" id="KW-0732">Signal</keyword>
<feature type="chain" id="PRO_5020441500" evidence="1">
    <location>
        <begin position="30"/>
        <end position="447"/>
    </location>
</feature>
<feature type="domain" description="Amidohydrolase-related" evidence="2">
    <location>
        <begin position="334"/>
        <end position="420"/>
    </location>
</feature>
<dbReference type="SUPFAM" id="SSF51556">
    <property type="entry name" value="Metallo-dependent hydrolases"/>
    <property type="match status" value="1"/>
</dbReference>
<evidence type="ECO:0000313" key="3">
    <source>
        <dbReference type="EMBL" id="TKD12767.1"/>
    </source>
</evidence>
<gene>
    <name evidence="3" type="ORF">E8A74_03195</name>
</gene>
<sequence>MTNPRSLQKTFVSSLFVLIAHFAATEALAQPARPAPAPAPAAAKAATPAAAAPLAIVGGRVHTGTGEVLEDTTILVEKGLVQKIGKGLAVPAGVTTIDAKGAIVTPGFVDALTSIGLVEISLEDSTHDDDRGGKDPIRAAFRAADGYNPASTVVGITRAEGVTSAAVVPLGGLFSGQSAWADLDGDTRESALAAGPLALHVHLDGSLDGDRGGPAAALHLAREVFDDARTFQKNRAAWERNQSRPFAASRLDLEAVGDALAGRVPVVFHVDRASDILAAVALAKEFGLRPVIAGGAEAWKIAPRLAESKVPVIVNPLEPGPTTFDTLGMRNDNAALLHAAGVPVVITTNDTHNARKLRQVAGNAVRAGLPHAAAIAAITSAPAAALGVGAKYGTLAPGKVANLVVWSGDPLEIASRPLAVVIRGKKVDLGNRQSALFTRYRKLPIAR</sequence>
<comment type="caution">
    <text evidence="3">The sequence shown here is derived from an EMBL/GenBank/DDBJ whole genome shotgun (WGS) entry which is preliminary data.</text>
</comment>
<feature type="signal peptide" evidence="1">
    <location>
        <begin position="1"/>
        <end position="29"/>
    </location>
</feature>
<reference evidence="3 4" key="1">
    <citation type="submission" date="2019-04" db="EMBL/GenBank/DDBJ databases">
        <authorList>
            <person name="Li Y."/>
            <person name="Wang J."/>
        </authorList>
    </citation>
    <scope>NUCLEOTIDE SEQUENCE [LARGE SCALE GENOMIC DNA]</scope>
    <source>
        <strain evidence="3 4">DSM 14668</strain>
    </source>
</reference>
<protein>
    <submittedName>
        <fullName evidence="3">Amidohydrolase</fullName>
    </submittedName>
</protein>
<dbReference type="PANTHER" id="PTHR43135">
    <property type="entry name" value="ALPHA-D-RIBOSE 1-METHYLPHOSPHONATE 5-TRIPHOSPHATE DIPHOSPHATASE"/>
    <property type="match status" value="1"/>
</dbReference>
<evidence type="ECO:0000313" key="4">
    <source>
        <dbReference type="Proteomes" id="UP000309215"/>
    </source>
</evidence>
<name>A0A4U1JJ81_9BACT</name>
<keyword evidence="4" id="KW-1185">Reference proteome</keyword>
<dbReference type="InterPro" id="IPR051781">
    <property type="entry name" value="Metallo-dep_Hydrolase"/>
</dbReference>
<dbReference type="InterPro" id="IPR032466">
    <property type="entry name" value="Metal_Hydrolase"/>
</dbReference>
<dbReference type="EMBL" id="SSMQ01000002">
    <property type="protein sequence ID" value="TKD12767.1"/>
    <property type="molecule type" value="Genomic_DNA"/>
</dbReference>
<dbReference type="Gene3D" id="3.20.20.140">
    <property type="entry name" value="Metal-dependent hydrolases"/>
    <property type="match status" value="1"/>
</dbReference>
<dbReference type="InterPro" id="IPR006680">
    <property type="entry name" value="Amidohydro-rel"/>
</dbReference>
<dbReference type="OrthoDB" id="9802793at2"/>
<dbReference type="Gene3D" id="2.30.40.10">
    <property type="entry name" value="Urease, subunit C, domain 1"/>
    <property type="match status" value="1"/>
</dbReference>
<dbReference type="AlphaFoldDB" id="A0A4U1JJ81"/>
<accession>A0A4U1JJ81</accession>
<dbReference type="InterPro" id="IPR011059">
    <property type="entry name" value="Metal-dep_hydrolase_composite"/>
</dbReference>
<dbReference type="SUPFAM" id="SSF51338">
    <property type="entry name" value="Composite domain of metallo-dependent hydrolases"/>
    <property type="match status" value="1"/>
</dbReference>